<feature type="modified residue" description="4-aspartylphosphate" evidence="8">
    <location>
        <position position="964"/>
    </location>
</feature>
<feature type="domain" description="Histidine kinase" evidence="11">
    <location>
        <begin position="671"/>
        <end position="892"/>
    </location>
</feature>
<organism evidence="14 15">
    <name type="scientific">Desulfoluna limicola</name>
    <dbReference type="NCBI Taxonomy" id="2810562"/>
    <lineage>
        <taxon>Bacteria</taxon>
        <taxon>Pseudomonadati</taxon>
        <taxon>Thermodesulfobacteriota</taxon>
        <taxon>Desulfobacteria</taxon>
        <taxon>Desulfobacterales</taxon>
        <taxon>Desulfolunaceae</taxon>
        <taxon>Desulfoluna</taxon>
    </lineage>
</organism>
<dbReference type="InterPro" id="IPR036890">
    <property type="entry name" value="HATPase_C_sf"/>
</dbReference>
<keyword evidence="6" id="KW-0418">Kinase</keyword>
<dbReference type="SUPFAM" id="SSF158472">
    <property type="entry name" value="HAMP domain-like"/>
    <property type="match status" value="1"/>
</dbReference>
<dbReference type="SUPFAM" id="SSF47384">
    <property type="entry name" value="Homodimeric domain of signal transducing histidine kinase"/>
    <property type="match status" value="1"/>
</dbReference>
<evidence type="ECO:0000313" key="15">
    <source>
        <dbReference type="Proteomes" id="UP001320148"/>
    </source>
</evidence>
<keyword evidence="10" id="KW-0812">Transmembrane</keyword>
<dbReference type="SMART" id="SM00304">
    <property type="entry name" value="HAMP"/>
    <property type="match status" value="1"/>
</dbReference>
<dbReference type="Gene3D" id="6.10.340.10">
    <property type="match status" value="1"/>
</dbReference>
<feature type="domain" description="Response regulatory" evidence="12">
    <location>
        <begin position="910"/>
        <end position="1031"/>
    </location>
</feature>
<keyword evidence="15" id="KW-1185">Reference proteome</keyword>
<dbReference type="Gene3D" id="1.10.287.130">
    <property type="match status" value="1"/>
</dbReference>
<dbReference type="SUPFAM" id="SSF52172">
    <property type="entry name" value="CheY-like"/>
    <property type="match status" value="2"/>
</dbReference>
<keyword evidence="5" id="KW-0808">Transferase</keyword>
<dbReference type="InterPro" id="IPR036097">
    <property type="entry name" value="HisK_dim/P_sf"/>
</dbReference>
<dbReference type="InterPro" id="IPR011006">
    <property type="entry name" value="CheY-like_superfamily"/>
</dbReference>
<evidence type="ECO:0000256" key="6">
    <source>
        <dbReference type="ARBA" id="ARBA00022777"/>
    </source>
</evidence>
<feature type="region of interest" description="Disordered" evidence="9">
    <location>
        <begin position="1"/>
        <end position="31"/>
    </location>
</feature>
<feature type="compositionally biased region" description="Polar residues" evidence="9">
    <location>
        <begin position="1"/>
        <end position="17"/>
    </location>
</feature>
<dbReference type="Gene3D" id="3.30.565.10">
    <property type="entry name" value="Histidine kinase-like ATPase, C-terminal domain"/>
    <property type="match status" value="1"/>
</dbReference>
<dbReference type="CDD" id="cd00082">
    <property type="entry name" value="HisKA"/>
    <property type="match status" value="1"/>
</dbReference>
<dbReference type="InterPro" id="IPR003594">
    <property type="entry name" value="HATPase_dom"/>
</dbReference>
<dbReference type="PROSITE" id="PS50110">
    <property type="entry name" value="RESPONSE_REGULATORY"/>
    <property type="match status" value="2"/>
</dbReference>
<dbReference type="Pfam" id="PF02518">
    <property type="entry name" value="HATPase_c"/>
    <property type="match status" value="1"/>
</dbReference>
<dbReference type="SUPFAM" id="SSF55781">
    <property type="entry name" value="GAF domain-like"/>
    <property type="match status" value="1"/>
</dbReference>
<dbReference type="Pfam" id="PF13185">
    <property type="entry name" value="GAF_2"/>
    <property type="match status" value="1"/>
</dbReference>
<dbReference type="InterPro" id="IPR029016">
    <property type="entry name" value="GAF-like_dom_sf"/>
</dbReference>
<proteinExistence type="predicted"/>
<evidence type="ECO:0000256" key="9">
    <source>
        <dbReference type="SAM" id="MobiDB-lite"/>
    </source>
</evidence>
<dbReference type="EC" id="2.7.13.3" evidence="3"/>
<dbReference type="PRINTS" id="PR00344">
    <property type="entry name" value="BCTRLSENSOR"/>
</dbReference>
<evidence type="ECO:0000259" key="13">
    <source>
        <dbReference type="PROSITE" id="PS50885"/>
    </source>
</evidence>
<dbReference type="InterPro" id="IPR003018">
    <property type="entry name" value="GAF"/>
</dbReference>
<evidence type="ECO:0000259" key="11">
    <source>
        <dbReference type="PROSITE" id="PS50109"/>
    </source>
</evidence>
<dbReference type="SMART" id="SM00065">
    <property type="entry name" value="GAF"/>
    <property type="match status" value="1"/>
</dbReference>
<name>A0ABN6F339_9BACT</name>
<dbReference type="InterPro" id="IPR001789">
    <property type="entry name" value="Sig_transdc_resp-reg_receiver"/>
</dbReference>
<dbReference type="Pfam" id="PF00512">
    <property type="entry name" value="HisKA"/>
    <property type="match status" value="1"/>
</dbReference>
<dbReference type="Proteomes" id="UP001320148">
    <property type="component" value="Chromosome"/>
</dbReference>
<feature type="modified residue" description="4-aspartylphosphate" evidence="8">
    <location>
        <position position="1106"/>
    </location>
</feature>
<dbReference type="InterPro" id="IPR003661">
    <property type="entry name" value="HisK_dim/P_dom"/>
</dbReference>
<protein>
    <recommendedName>
        <fullName evidence="3">histidine kinase</fullName>
        <ecNumber evidence="3">2.7.13.3</ecNumber>
    </recommendedName>
</protein>
<keyword evidence="7" id="KW-0902">Two-component regulatory system</keyword>
<evidence type="ECO:0000313" key="14">
    <source>
        <dbReference type="EMBL" id="BCS95901.1"/>
    </source>
</evidence>
<evidence type="ECO:0000259" key="12">
    <source>
        <dbReference type="PROSITE" id="PS50110"/>
    </source>
</evidence>
<feature type="domain" description="HAMP" evidence="13">
    <location>
        <begin position="384"/>
        <end position="436"/>
    </location>
</feature>
<dbReference type="Pfam" id="PF00672">
    <property type="entry name" value="HAMP"/>
    <property type="match status" value="1"/>
</dbReference>
<dbReference type="EMBL" id="AP024488">
    <property type="protein sequence ID" value="BCS95901.1"/>
    <property type="molecule type" value="Genomic_DNA"/>
</dbReference>
<dbReference type="PROSITE" id="PS50109">
    <property type="entry name" value="HIS_KIN"/>
    <property type="match status" value="1"/>
</dbReference>
<comment type="subcellular location">
    <subcellularLocation>
        <location evidence="2">Membrane</location>
    </subcellularLocation>
</comment>
<keyword evidence="4 8" id="KW-0597">Phosphoprotein</keyword>
<dbReference type="CDD" id="cd16922">
    <property type="entry name" value="HATPase_EvgS-ArcB-TorS-like"/>
    <property type="match status" value="1"/>
</dbReference>
<keyword evidence="10" id="KW-0472">Membrane</keyword>
<comment type="catalytic activity">
    <reaction evidence="1">
        <text>ATP + protein L-histidine = ADP + protein N-phospho-L-histidine.</text>
        <dbReference type="EC" id="2.7.13.3"/>
    </reaction>
</comment>
<evidence type="ECO:0000256" key="3">
    <source>
        <dbReference type="ARBA" id="ARBA00012438"/>
    </source>
</evidence>
<dbReference type="Pfam" id="PF00072">
    <property type="entry name" value="Response_reg"/>
    <property type="match status" value="2"/>
</dbReference>
<keyword evidence="10" id="KW-1133">Transmembrane helix</keyword>
<gene>
    <name evidence="14" type="ORF">DSLASN_15330</name>
</gene>
<dbReference type="CDD" id="cd06225">
    <property type="entry name" value="HAMP"/>
    <property type="match status" value="1"/>
</dbReference>
<dbReference type="InterPro" id="IPR005467">
    <property type="entry name" value="His_kinase_dom"/>
</dbReference>
<dbReference type="Gene3D" id="3.40.50.2300">
    <property type="match status" value="2"/>
</dbReference>
<feature type="region of interest" description="Disordered" evidence="9">
    <location>
        <begin position="620"/>
        <end position="639"/>
    </location>
</feature>
<dbReference type="SMART" id="SM00387">
    <property type="entry name" value="HATPase_c"/>
    <property type="match status" value="1"/>
</dbReference>
<evidence type="ECO:0000256" key="7">
    <source>
        <dbReference type="ARBA" id="ARBA00023012"/>
    </source>
</evidence>
<evidence type="ECO:0000256" key="5">
    <source>
        <dbReference type="ARBA" id="ARBA00022679"/>
    </source>
</evidence>
<feature type="transmembrane region" description="Helical" evidence="10">
    <location>
        <begin position="363"/>
        <end position="383"/>
    </location>
</feature>
<evidence type="ECO:0000256" key="2">
    <source>
        <dbReference type="ARBA" id="ARBA00004370"/>
    </source>
</evidence>
<evidence type="ECO:0000256" key="10">
    <source>
        <dbReference type="SAM" id="Phobius"/>
    </source>
</evidence>
<dbReference type="SUPFAM" id="SSF55874">
    <property type="entry name" value="ATPase domain of HSP90 chaperone/DNA topoisomerase II/histidine kinase"/>
    <property type="match status" value="1"/>
</dbReference>
<dbReference type="InterPro" id="IPR003660">
    <property type="entry name" value="HAMP_dom"/>
</dbReference>
<accession>A0ABN6F339</accession>
<dbReference type="Gene3D" id="3.30.450.40">
    <property type="match status" value="1"/>
</dbReference>
<dbReference type="PANTHER" id="PTHR45339">
    <property type="entry name" value="HYBRID SIGNAL TRANSDUCTION HISTIDINE KINASE J"/>
    <property type="match status" value="1"/>
</dbReference>
<dbReference type="SMART" id="SM00448">
    <property type="entry name" value="REC"/>
    <property type="match status" value="2"/>
</dbReference>
<dbReference type="SMART" id="SM00388">
    <property type="entry name" value="HisKA"/>
    <property type="match status" value="1"/>
</dbReference>
<evidence type="ECO:0000256" key="1">
    <source>
        <dbReference type="ARBA" id="ARBA00000085"/>
    </source>
</evidence>
<dbReference type="PANTHER" id="PTHR45339:SF1">
    <property type="entry name" value="HYBRID SIGNAL TRANSDUCTION HISTIDINE KINASE J"/>
    <property type="match status" value="1"/>
</dbReference>
<dbReference type="PROSITE" id="PS50885">
    <property type="entry name" value="HAMP"/>
    <property type="match status" value="1"/>
</dbReference>
<dbReference type="CDD" id="cd17546">
    <property type="entry name" value="REC_hyHK_CKI1_RcsC-like"/>
    <property type="match status" value="1"/>
</dbReference>
<evidence type="ECO:0000256" key="4">
    <source>
        <dbReference type="ARBA" id="ARBA00022553"/>
    </source>
</evidence>
<feature type="domain" description="Response regulatory" evidence="12">
    <location>
        <begin position="1057"/>
        <end position="1176"/>
    </location>
</feature>
<evidence type="ECO:0000256" key="8">
    <source>
        <dbReference type="PROSITE-ProRule" id="PRU00169"/>
    </source>
</evidence>
<feature type="compositionally biased region" description="Polar residues" evidence="9">
    <location>
        <begin position="625"/>
        <end position="638"/>
    </location>
</feature>
<reference evidence="14 15" key="1">
    <citation type="submission" date="2021-02" db="EMBL/GenBank/DDBJ databases">
        <title>Complete genome of Desulfoluna sp. strain ASN36.</title>
        <authorList>
            <person name="Takahashi A."/>
            <person name="Kojima H."/>
            <person name="Fukui M."/>
        </authorList>
    </citation>
    <scope>NUCLEOTIDE SEQUENCE [LARGE SCALE GENOMIC DNA]</scope>
    <source>
        <strain evidence="14 15">ASN36</strain>
    </source>
</reference>
<feature type="compositionally biased region" description="Basic and acidic residues" evidence="9">
    <location>
        <begin position="18"/>
        <end position="31"/>
    </location>
</feature>
<sequence>MLKGLNQQSTPVVFSHQNGEKQSMEKSDANKPNHHRLFSGLGRSLFTACLLLALIPVTVVSVISYHKAYHCRMEMTHKVLNLMVEMRAREINTYFDEITTNLSFKSGMPSTTRVLSELEHSYHMSGIPLGSFVKSSQWALIVEQLAEGLRDFRRAFNHHDVLLISRNGDIIYTVSAEGDLGTNLFTGPYKTTKFAAAISKSTETGDIVFSDYERYAPSKNNIFGFIASPLRDSQGTNIGTIAVQLPIAPINALMLEETGLGKTVATYLVGTDLTLRTQVHPGNGKKLLKEMILTQQTQLIKERLETEGDSPHKTAPPMMYTAPNGRKVLGAHRDILIRGIWFGVIAEIEEAEAFASVFKVRRFMQIMVGLTALAIVLFSVITVKRIVGPVIQLSWGAKQVKSGDYSSLIEIPSKNEIGELATSFNTMVGTLQKNREASRLTAWFQKGQMELSTRMHGIQELPELCDTIITFLAEYLDADIGAIYIADRTQCLKLTGSYAFSNRNHLCRDFPLGQGLVGQAALSKKTIVVSDIPDAYLEIRTGLGDVLPRALVVTPFLRDTTVVGVTVLGTLTSFSEKALEFNNLVSGPIAVATSTILSQIKMQELLKKTQTQAEELRQTNDELSKQSTVLEKQKNSVNKKNRELEKVRRELEQKARDLEATSKYKSEFLANMSHEIRTPMNGVIGMTGLLLDTDLTDEQHHYAQTLRISGESLLGVIDDILDFSKIEAGKLEMETLDFDLRVLLGDFAEMMALKAHEKNIELICAASPETPSLLRGDPGRLRQILTNLTGNAVKFTHTGEVVVRAELKSETDELALIHFSIRDTGIGIPADKQEKLFEQFTQVDASTTRKYGGTGLGLAISSQLVKAMGGEIGLLSTEGQGSEFWFTVHLPKQQQKNMEPLHETAVQGARILVVDDNKTNRDILCSQLKNWGIRSTEAPNGTTALQRLQEAVEENDPYQVAILDMQMPEMDGEKLGKAIRENPLFSGTRLMMMTSIGHRGDRRRFESMGFAAYLTKPVRQSDLFDSLVTVLEGGARKGTKPIVTRHSIHDTRRANVRILLAEDNSINQKVCMGILKKHGLHADIVTNGKEALRSLGATPYDLVLMDCQMPEMDGFEASREIRRADSDVLNHDIPVIALTANTMVGDREKCLDAGMNDFISKPFTPQALAEVLDKWLPDRRGGIKPEQSHK</sequence>
<dbReference type="InterPro" id="IPR004358">
    <property type="entry name" value="Sig_transdc_His_kin-like_C"/>
</dbReference>
<feature type="transmembrane region" description="Helical" evidence="10">
    <location>
        <begin position="45"/>
        <end position="65"/>
    </location>
</feature>